<dbReference type="InterPro" id="IPR011047">
    <property type="entry name" value="Quinoprotein_ADH-like_sf"/>
</dbReference>
<reference evidence="4" key="1">
    <citation type="submission" date="2015-02" db="EMBL/GenBank/DDBJ databases">
        <authorList>
            <person name="Chooi Y.-H."/>
        </authorList>
    </citation>
    <scope>NUCLEOTIDE SEQUENCE [LARGE SCALE GENOMIC DNA]</scope>
    <source>
        <strain evidence="4">strain Y</strain>
    </source>
</reference>
<dbReference type="InterPro" id="IPR018391">
    <property type="entry name" value="PQQ_b-propeller_rpt"/>
</dbReference>
<dbReference type="SUPFAM" id="SSF50998">
    <property type="entry name" value="Quinoprotein alcohol dehydrogenase-like"/>
    <property type="match status" value="1"/>
</dbReference>
<accession>A0A0D6JAJ7</accession>
<dbReference type="PROSITE" id="PS51257">
    <property type="entry name" value="PROKAR_LIPOPROTEIN"/>
    <property type="match status" value="1"/>
</dbReference>
<dbReference type="KEGG" id="fiy:BN1229_v1_0039"/>
<evidence type="ECO:0000313" key="3">
    <source>
        <dbReference type="EMBL" id="CPR14722.1"/>
    </source>
</evidence>
<dbReference type="EMBL" id="LN829119">
    <property type="protein sequence ID" value="CPR14722.1"/>
    <property type="molecule type" value="Genomic_DNA"/>
</dbReference>
<dbReference type="InterPro" id="IPR015943">
    <property type="entry name" value="WD40/YVTN_repeat-like_dom_sf"/>
</dbReference>
<dbReference type="RefSeq" id="WP_046475207.1">
    <property type="nucleotide sequence ID" value="NZ_LN829118.1"/>
</dbReference>
<gene>
    <name evidence="3" type="ORF">YBN1229_v1_0039</name>
</gene>
<feature type="domain" description="Pyrrolo-quinoline quinone repeat" evidence="2">
    <location>
        <begin position="101"/>
        <end position="163"/>
    </location>
</feature>
<keyword evidence="4" id="KW-1185">Reference proteome</keyword>
<dbReference type="KEGG" id="fil:BN1229_v1_0038"/>
<organism evidence="3 4">
    <name type="scientific">Candidatus Filomicrobium marinum</name>
    <dbReference type="NCBI Taxonomy" id="1608628"/>
    <lineage>
        <taxon>Bacteria</taxon>
        <taxon>Pseudomonadati</taxon>
        <taxon>Pseudomonadota</taxon>
        <taxon>Alphaproteobacteria</taxon>
        <taxon>Hyphomicrobiales</taxon>
        <taxon>Hyphomicrobiaceae</taxon>
        <taxon>Filomicrobium</taxon>
    </lineage>
</organism>
<dbReference type="OrthoDB" id="5290752at2"/>
<dbReference type="PANTHER" id="PTHR34512">
    <property type="entry name" value="CELL SURFACE PROTEIN"/>
    <property type="match status" value="1"/>
</dbReference>
<dbReference type="PANTHER" id="PTHR34512:SF30">
    <property type="entry name" value="OUTER MEMBRANE PROTEIN ASSEMBLY FACTOR BAMB"/>
    <property type="match status" value="1"/>
</dbReference>
<feature type="domain" description="Pyrrolo-quinoline quinone repeat" evidence="2">
    <location>
        <begin position="177"/>
        <end position="387"/>
    </location>
</feature>
<dbReference type="Pfam" id="PF13360">
    <property type="entry name" value="PQQ_2"/>
    <property type="match status" value="2"/>
</dbReference>
<protein>
    <submittedName>
        <fullName evidence="3">Pyrrolo-quinoline quinone</fullName>
    </submittedName>
</protein>
<dbReference type="InterPro" id="IPR002372">
    <property type="entry name" value="PQQ_rpt_dom"/>
</dbReference>
<evidence type="ECO:0000259" key="2">
    <source>
        <dbReference type="Pfam" id="PF13360"/>
    </source>
</evidence>
<dbReference type="AlphaFoldDB" id="A0A0D6JAJ7"/>
<proteinExistence type="predicted"/>
<sequence length="458" mass="47361">MIGRALALIIAGGFGLGLAGCADSMPSLPKISELNPFSEKQQPLPGRRLPVLNAQEKVVGELASADTPVALPPPRVNEDWGQPGGDPNNSPGHLVLNTSVKQIWTADTGDGSSSKGRVTASPVVYQGRVYALDASGNVSAFAATGGSAIWRYSLVPEAEANAGSGFMSAFAMSSSAQGGYGGGIAAENGRLYAVSGFGKIAALDPASGKVIWEKTLGTPVRAAPTASGDRLFIISMDGRFYCLSGADGSEFWAVRGLPQQASLVMNVSPAVDGEIVSVPYPSGDLMTLKIADGSLLWTENLARTRGTSQLASLSDTATPAIDTGTVYAIGHAGRMVATSATTGERFWSLNIPGTQRPWVAGDSVFVVNTSGQLMAITRTDGSVRWTTKLPGAKTWSGPTLAGGQLWLASDKGLLVSVDAKTGKVNTQQSVGGPVFIAPVVAQGRMFILRDDAHLVALN</sequence>
<dbReference type="SMART" id="SM00564">
    <property type="entry name" value="PQQ"/>
    <property type="match status" value="7"/>
</dbReference>
<evidence type="ECO:0000313" key="4">
    <source>
        <dbReference type="Proteomes" id="UP000033187"/>
    </source>
</evidence>
<dbReference type="Gene3D" id="2.130.10.10">
    <property type="entry name" value="YVTN repeat-like/Quinoprotein amine dehydrogenase"/>
    <property type="match status" value="1"/>
</dbReference>
<name>A0A0D6JAJ7_9HYPH</name>
<dbReference type="Proteomes" id="UP000033187">
    <property type="component" value="Chromosome 1"/>
</dbReference>
<evidence type="ECO:0000256" key="1">
    <source>
        <dbReference type="SAM" id="MobiDB-lite"/>
    </source>
</evidence>
<feature type="region of interest" description="Disordered" evidence="1">
    <location>
        <begin position="67"/>
        <end position="93"/>
    </location>
</feature>